<evidence type="ECO:0000256" key="2">
    <source>
        <dbReference type="ARBA" id="ARBA00022723"/>
    </source>
</evidence>
<organism evidence="5 6">
    <name type="scientific">Sphingomonas sediminicola</name>
    <dbReference type="NCBI Taxonomy" id="386874"/>
    <lineage>
        <taxon>Bacteria</taxon>
        <taxon>Pseudomonadati</taxon>
        <taxon>Pseudomonadota</taxon>
        <taxon>Alphaproteobacteria</taxon>
        <taxon>Sphingomonadales</taxon>
        <taxon>Sphingomonadaceae</taxon>
        <taxon>Sphingomonas</taxon>
    </lineage>
</organism>
<evidence type="ECO:0000313" key="6">
    <source>
        <dbReference type="Proteomes" id="UP000516105"/>
    </source>
</evidence>
<evidence type="ECO:0000259" key="4">
    <source>
        <dbReference type="PROSITE" id="PS50991"/>
    </source>
</evidence>
<keyword evidence="3 5" id="KW-0456">Lyase</keyword>
<gene>
    <name evidence="5" type="ORF">H9L14_04585</name>
</gene>
<evidence type="ECO:0000256" key="3">
    <source>
        <dbReference type="ARBA" id="ARBA00023239"/>
    </source>
</evidence>
<dbReference type="InterPro" id="IPR000891">
    <property type="entry name" value="PYR_CT"/>
</dbReference>
<dbReference type="Proteomes" id="UP000516105">
    <property type="component" value="Chromosome"/>
</dbReference>
<evidence type="ECO:0000256" key="1">
    <source>
        <dbReference type="ARBA" id="ARBA00009405"/>
    </source>
</evidence>
<dbReference type="PANTHER" id="PTHR42738:SF7">
    <property type="entry name" value="HYDROXYMETHYLGLUTARYL-COA LYASE"/>
    <property type="match status" value="1"/>
</dbReference>
<dbReference type="PANTHER" id="PTHR42738">
    <property type="entry name" value="HYDROXYMETHYLGLUTARYL-COA LYASE"/>
    <property type="match status" value="1"/>
</dbReference>
<feature type="domain" description="Pyruvate carboxyltransferase" evidence="4">
    <location>
        <begin position="5"/>
        <end position="278"/>
    </location>
</feature>
<dbReference type="Pfam" id="PF00682">
    <property type="entry name" value="HMGL-like"/>
    <property type="match status" value="1"/>
</dbReference>
<dbReference type="EMBL" id="CP060782">
    <property type="protein sequence ID" value="QNP46448.1"/>
    <property type="molecule type" value="Genomic_DNA"/>
</dbReference>
<dbReference type="RefSeq" id="WP_187709401.1">
    <property type="nucleotide sequence ID" value="NZ_CP060782.1"/>
</dbReference>
<proteinExistence type="inferred from homology"/>
<dbReference type="CDD" id="cd07938">
    <property type="entry name" value="DRE_TIM_HMGL"/>
    <property type="match status" value="1"/>
</dbReference>
<accession>A0ABX6TCH2</accession>
<keyword evidence="6" id="KW-1185">Reference proteome</keyword>
<dbReference type="PROSITE" id="PS50991">
    <property type="entry name" value="PYR_CT"/>
    <property type="match status" value="1"/>
</dbReference>
<comment type="similarity">
    <text evidence="1">Belongs to the HMG-CoA lyase family.</text>
</comment>
<dbReference type="Gene3D" id="3.20.20.70">
    <property type="entry name" value="Aldolase class I"/>
    <property type="match status" value="1"/>
</dbReference>
<sequence>MERDVEVVEVSPRDGLQNERVGLSLAEKLELIERAIGIGARRIEVTSFVSPRRVPQMADAEAVVAGLPVLSDARFIGLCLNERGVERALAASAAATRGLDEIGCVLVATDSFGIANQGQTVDQGIAANRAMIAAANAGGLSAQVTIAGSFGCPYEGEVGEDHVLGLAETMAEAGATEIAFADTIGVAVPANVGRMVASARKRLGDLPIRVHLHDTRGMAPANSWAAWQEGCRKFDSALGGLGGCPFAPKSAGNLATEELIYLFERAGISTGLDLTKAIAANRWLSERMGRSLSSRVGRAGDFSPHPQKQQECA</sequence>
<dbReference type="InterPro" id="IPR043594">
    <property type="entry name" value="HMGL"/>
</dbReference>
<dbReference type="GO" id="GO:0016829">
    <property type="term" value="F:lyase activity"/>
    <property type="evidence" value="ECO:0007669"/>
    <property type="project" value="UniProtKB-KW"/>
</dbReference>
<dbReference type="SUPFAM" id="SSF51569">
    <property type="entry name" value="Aldolase"/>
    <property type="match status" value="1"/>
</dbReference>
<reference evidence="5 6" key="1">
    <citation type="submission" date="2020-08" db="EMBL/GenBank/DDBJ databases">
        <title>Genome sequence of Sphingomonas sediminicola KACC 15039T.</title>
        <authorList>
            <person name="Hyun D.-W."/>
            <person name="Bae J.-W."/>
        </authorList>
    </citation>
    <scope>NUCLEOTIDE SEQUENCE [LARGE SCALE GENOMIC DNA]</scope>
    <source>
        <strain evidence="5 6">KACC 15039</strain>
    </source>
</reference>
<keyword evidence="2" id="KW-0479">Metal-binding</keyword>
<name>A0ABX6TCH2_9SPHN</name>
<dbReference type="InterPro" id="IPR013785">
    <property type="entry name" value="Aldolase_TIM"/>
</dbReference>
<evidence type="ECO:0000313" key="5">
    <source>
        <dbReference type="EMBL" id="QNP46448.1"/>
    </source>
</evidence>
<dbReference type="NCBIfam" id="NF004283">
    <property type="entry name" value="PRK05692.1"/>
    <property type="match status" value="1"/>
</dbReference>
<protein>
    <submittedName>
        <fullName evidence="5">Hydroxymethylglutaryl-CoA lyase</fullName>
    </submittedName>
</protein>